<reference evidence="8 9" key="1">
    <citation type="journal article" date="2021" name="ISME Commun">
        <title>Automated analysis of genomic sequences facilitates high-throughput and comprehensive description of bacteria.</title>
        <authorList>
            <person name="Hitch T.C.A."/>
        </authorList>
    </citation>
    <scope>NUCLEOTIDE SEQUENCE [LARGE SCALE GENOMIC DNA]</scope>
    <source>
        <strain evidence="8 9">Sanger_109</strain>
    </source>
</reference>
<evidence type="ECO:0000256" key="3">
    <source>
        <dbReference type="ARBA" id="ARBA00022801"/>
    </source>
</evidence>
<organism evidence="8 9">
    <name type="scientific">Brotonthovivens ammoniilytica</name>
    <dbReference type="NCBI Taxonomy" id="2981725"/>
    <lineage>
        <taxon>Bacteria</taxon>
        <taxon>Bacillati</taxon>
        <taxon>Bacillota</taxon>
        <taxon>Clostridia</taxon>
        <taxon>Lachnospirales</taxon>
        <taxon>Lachnospiraceae</taxon>
        <taxon>Brotonthovivens</taxon>
    </lineage>
</organism>
<dbReference type="Pfam" id="PF10150">
    <property type="entry name" value="RNase_E_G"/>
    <property type="match status" value="1"/>
</dbReference>
<dbReference type="PROSITE" id="PS50126">
    <property type="entry name" value="S1"/>
    <property type="match status" value="1"/>
</dbReference>
<evidence type="ECO:0000256" key="4">
    <source>
        <dbReference type="ARBA" id="ARBA00022842"/>
    </source>
</evidence>
<comment type="cofactor">
    <cofactor evidence="1">
        <name>Mg(2+)</name>
        <dbReference type="ChEBI" id="CHEBI:18420"/>
    </cofactor>
</comment>
<protein>
    <submittedName>
        <fullName evidence="8">Ribonuclease E/G</fullName>
    </submittedName>
</protein>
<dbReference type="RefSeq" id="WP_262590610.1">
    <property type="nucleotide sequence ID" value="NZ_JAOQJQ010000001.1"/>
</dbReference>
<dbReference type="Gene3D" id="2.40.50.140">
    <property type="entry name" value="Nucleic acid-binding proteins"/>
    <property type="match status" value="1"/>
</dbReference>
<keyword evidence="9" id="KW-1185">Reference proteome</keyword>
<feature type="domain" description="S1 motif" evidence="7">
    <location>
        <begin position="75"/>
        <end position="148"/>
    </location>
</feature>
<keyword evidence="5" id="KW-0694">RNA-binding</keyword>
<name>A0ABT2TGE0_9FIRM</name>
<keyword evidence="4" id="KW-0460">Magnesium</keyword>
<evidence type="ECO:0000259" key="7">
    <source>
        <dbReference type="PROSITE" id="PS50126"/>
    </source>
</evidence>
<sequence>MKDIETKTLNMNKSEIKQPELTGSKNQENNRHLKLVITRFSFGGQDTPFILTGLFRDCQLMEVNCQRSCQESVLGNIYVGRVQKIVKNLNAAFIEYEKGKNGYYSLEDCKDPIYIKKINSPNMVQGDEVLVQVAKENLKTKLPVLTTNINLAGTCCVLTSGNKKLGISSKINKKRREELQELFSDLSLESFGLILRTNAKDAETSEILKEYQLLKRQFDNLLKDAKYRTCFSCLKRSEPGYLKALKNNYVSSLEAVITDQPDIFEEIEDTVSEILKSRQVPLTLYQDKQFPLAALFNIEKQMERAVQKKVWLKSGGYLVIEPTEALTVIDVNTGKSMMKKNPQEHFLDLNKEAALEIAFQLRLRNISGIVIIDFIDLKSKEDQKELLQTLTQAVRQDPVPVQVVDMTRLNLVELTRKKVSKSLKEQLT</sequence>
<dbReference type="Proteomes" id="UP001652442">
    <property type="component" value="Unassembled WGS sequence"/>
</dbReference>
<evidence type="ECO:0000256" key="5">
    <source>
        <dbReference type="ARBA" id="ARBA00022884"/>
    </source>
</evidence>
<dbReference type="SUPFAM" id="SSF50249">
    <property type="entry name" value="Nucleic acid-binding proteins"/>
    <property type="match status" value="1"/>
</dbReference>
<dbReference type="PANTHER" id="PTHR30001:SF0">
    <property type="entry name" value="RIBONUCLEASE G"/>
    <property type="match status" value="1"/>
</dbReference>
<evidence type="ECO:0000313" key="9">
    <source>
        <dbReference type="Proteomes" id="UP001652442"/>
    </source>
</evidence>
<gene>
    <name evidence="8" type="ORF">OCV88_02745</name>
</gene>
<dbReference type="InterPro" id="IPR012340">
    <property type="entry name" value="NA-bd_OB-fold"/>
</dbReference>
<keyword evidence="3" id="KW-0378">Hydrolase</keyword>
<evidence type="ECO:0000256" key="1">
    <source>
        <dbReference type="ARBA" id="ARBA00001946"/>
    </source>
</evidence>
<accession>A0ABT2TGE0</accession>
<feature type="region of interest" description="Disordered" evidence="6">
    <location>
        <begin position="1"/>
        <end position="25"/>
    </location>
</feature>
<evidence type="ECO:0000256" key="6">
    <source>
        <dbReference type="SAM" id="MobiDB-lite"/>
    </source>
</evidence>
<dbReference type="InterPro" id="IPR004659">
    <property type="entry name" value="RNase_E/G"/>
</dbReference>
<evidence type="ECO:0000313" key="8">
    <source>
        <dbReference type="EMBL" id="MCU6761255.1"/>
    </source>
</evidence>
<comment type="caution">
    <text evidence="8">The sequence shown here is derived from an EMBL/GenBank/DDBJ whole genome shotgun (WGS) entry which is preliminary data.</text>
</comment>
<keyword evidence="2" id="KW-0479">Metal-binding</keyword>
<dbReference type="CDD" id="cd04453">
    <property type="entry name" value="S1_RNase_E"/>
    <property type="match status" value="1"/>
</dbReference>
<dbReference type="EMBL" id="JAOQJQ010000001">
    <property type="protein sequence ID" value="MCU6761255.1"/>
    <property type="molecule type" value="Genomic_DNA"/>
</dbReference>
<dbReference type="InterPro" id="IPR003029">
    <property type="entry name" value="S1_domain"/>
</dbReference>
<proteinExistence type="predicted"/>
<evidence type="ECO:0000256" key="2">
    <source>
        <dbReference type="ARBA" id="ARBA00022723"/>
    </source>
</evidence>
<dbReference type="InterPro" id="IPR019307">
    <property type="entry name" value="RNA-bd_AU-1/RNase_E/G"/>
</dbReference>
<dbReference type="PANTHER" id="PTHR30001">
    <property type="entry name" value="RIBONUCLEASE"/>
    <property type="match status" value="1"/>
</dbReference>